<dbReference type="EMBL" id="CATZBU010000008">
    <property type="protein sequence ID" value="CAJ0799394.1"/>
    <property type="molecule type" value="Genomic_DNA"/>
</dbReference>
<evidence type="ECO:0000256" key="1">
    <source>
        <dbReference type="ARBA" id="ARBA00004141"/>
    </source>
</evidence>
<reference evidence="8 9" key="1">
    <citation type="submission" date="2023-07" db="EMBL/GenBank/DDBJ databases">
        <authorList>
            <person name="Peeters C."/>
        </authorList>
    </citation>
    <scope>NUCLEOTIDE SEQUENCE [LARGE SCALE GENOMIC DNA]</scope>
    <source>
        <strain evidence="8 9">LMG 19083</strain>
    </source>
</reference>
<evidence type="ECO:0000256" key="3">
    <source>
        <dbReference type="ARBA" id="ARBA00022692"/>
    </source>
</evidence>
<feature type="transmembrane region" description="Helical" evidence="6">
    <location>
        <begin position="266"/>
        <end position="286"/>
    </location>
</feature>
<dbReference type="PANTHER" id="PTHR32322">
    <property type="entry name" value="INNER MEMBRANE TRANSPORTER"/>
    <property type="match status" value="1"/>
</dbReference>
<dbReference type="InterPro" id="IPR050638">
    <property type="entry name" value="AA-Vitamin_Transporters"/>
</dbReference>
<evidence type="ECO:0000256" key="6">
    <source>
        <dbReference type="SAM" id="Phobius"/>
    </source>
</evidence>
<comment type="caution">
    <text evidence="8">The sequence shown here is derived from an EMBL/GenBank/DDBJ whole genome shotgun (WGS) entry which is preliminary data.</text>
</comment>
<evidence type="ECO:0000256" key="2">
    <source>
        <dbReference type="ARBA" id="ARBA00007362"/>
    </source>
</evidence>
<feature type="transmembrane region" description="Helical" evidence="6">
    <location>
        <begin position="33"/>
        <end position="52"/>
    </location>
</feature>
<organism evidence="8 9">
    <name type="scientific">Ralstonia psammae</name>
    <dbReference type="NCBI Taxonomy" id="3058598"/>
    <lineage>
        <taxon>Bacteria</taxon>
        <taxon>Pseudomonadati</taxon>
        <taxon>Pseudomonadota</taxon>
        <taxon>Betaproteobacteria</taxon>
        <taxon>Burkholderiales</taxon>
        <taxon>Burkholderiaceae</taxon>
        <taxon>Ralstonia</taxon>
    </lineage>
</organism>
<dbReference type="Proteomes" id="UP001189813">
    <property type="component" value="Unassembled WGS sequence"/>
</dbReference>
<feature type="transmembrane region" description="Helical" evidence="6">
    <location>
        <begin position="122"/>
        <end position="139"/>
    </location>
</feature>
<dbReference type="RefSeq" id="WP_316666822.1">
    <property type="nucleotide sequence ID" value="NZ_CATZBU010000008.1"/>
</dbReference>
<dbReference type="PANTHER" id="PTHR32322:SF2">
    <property type="entry name" value="EAMA DOMAIN-CONTAINING PROTEIN"/>
    <property type="match status" value="1"/>
</dbReference>
<sequence length="298" mass="31314">MSPFIALCLLITYVVWGTTYLAIRFALIDLPPFLMMGSRFLAAALLLAPVVILRQRGKPQDRPTLRQVRNCALIGAFMLVGGMGMTAVAEQTISSGATTVMIASMPLFSTLWTLLAGGRLRAYEIGAIALGSIGIAVLFRGAEFQASTVGVLALTAAIASWSFGSQLSKRVDMPKGMTAFVLEMAFGGVALVLLSLVTGEAWPQHIGMHSALAWAYLVVFGSAIAFTAYMALVERVSTVMATSYVYVNPPIALLMGAWLADEVVAPQTLGATGIILAAVVVLTAGATRAARAARRAAA</sequence>
<feature type="transmembrane region" description="Helical" evidence="6">
    <location>
        <begin position="211"/>
        <end position="232"/>
    </location>
</feature>
<keyword evidence="3 6" id="KW-0812">Transmembrane</keyword>
<comment type="similarity">
    <text evidence="2">Belongs to the EamA transporter family.</text>
</comment>
<feature type="transmembrane region" description="Helical" evidence="6">
    <location>
        <begin position="244"/>
        <end position="260"/>
    </location>
</feature>
<evidence type="ECO:0000256" key="5">
    <source>
        <dbReference type="ARBA" id="ARBA00023136"/>
    </source>
</evidence>
<evidence type="ECO:0000313" key="9">
    <source>
        <dbReference type="Proteomes" id="UP001189813"/>
    </source>
</evidence>
<dbReference type="InterPro" id="IPR000620">
    <property type="entry name" value="EamA_dom"/>
</dbReference>
<accession>A0ABM9JPA8</accession>
<dbReference type="SUPFAM" id="SSF103481">
    <property type="entry name" value="Multidrug resistance efflux transporter EmrE"/>
    <property type="match status" value="2"/>
</dbReference>
<dbReference type="Pfam" id="PF00892">
    <property type="entry name" value="EamA"/>
    <property type="match status" value="2"/>
</dbReference>
<evidence type="ECO:0000256" key="4">
    <source>
        <dbReference type="ARBA" id="ARBA00022989"/>
    </source>
</evidence>
<protein>
    <submittedName>
        <fullName evidence="8">Inner membrane transporter YedA</fullName>
    </submittedName>
</protein>
<feature type="domain" description="EamA" evidence="7">
    <location>
        <begin position="5"/>
        <end position="139"/>
    </location>
</feature>
<feature type="transmembrane region" description="Helical" evidence="6">
    <location>
        <begin position="145"/>
        <end position="164"/>
    </location>
</feature>
<dbReference type="InterPro" id="IPR037185">
    <property type="entry name" value="EmrE-like"/>
</dbReference>
<gene>
    <name evidence="8" type="primary">yedA_1</name>
    <name evidence="8" type="ORF">LMG19083_03293</name>
</gene>
<feature type="transmembrane region" description="Helical" evidence="6">
    <location>
        <begin position="176"/>
        <end position="199"/>
    </location>
</feature>
<keyword evidence="5 6" id="KW-0472">Membrane</keyword>
<feature type="transmembrane region" description="Helical" evidence="6">
    <location>
        <begin position="72"/>
        <end position="89"/>
    </location>
</feature>
<feature type="domain" description="EamA" evidence="7">
    <location>
        <begin position="150"/>
        <end position="283"/>
    </location>
</feature>
<comment type="subcellular location">
    <subcellularLocation>
        <location evidence="1">Membrane</location>
        <topology evidence="1">Multi-pass membrane protein</topology>
    </subcellularLocation>
</comment>
<name>A0ABM9JPA8_9RALS</name>
<evidence type="ECO:0000259" key="7">
    <source>
        <dbReference type="Pfam" id="PF00892"/>
    </source>
</evidence>
<feature type="transmembrane region" description="Helical" evidence="6">
    <location>
        <begin position="95"/>
        <end position="115"/>
    </location>
</feature>
<proteinExistence type="inferred from homology"/>
<evidence type="ECO:0000313" key="8">
    <source>
        <dbReference type="EMBL" id="CAJ0799394.1"/>
    </source>
</evidence>
<keyword evidence="9" id="KW-1185">Reference proteome</keyword>
<keyword evidence="4 6" id="KW-1133">Transmembrane helix</keyword>